<dbReference type="EMBL" id="QXFW01003304">
    <property type="protein sequence ID" value="KAE8971639.1"/>
    <property type="molecule type" value="Genomic_DNA"/>
</dbReference>
<dbReference type="EMBL" id="QXGD01000435">
    <property type="protein sequence ID" value="KAE9239765.1"/>
    <property type="molecule type" value="Genomic_DNA"/>
</dbReference>
<dbReference type="Proteomes" id="UP000440367">
    <property type="component" value="Unassembled WGS sequence"/>
</dbReference>
<evidence type="ECO:0000313" key="3">
    <source>
        <dbReference type="EMBL" id="KAE9117916.1"/>
    </source>
</evidence>
<evidence type="ECO:0000313" key="1">
    <source>
        <dbReference type="EMBL" id="KAE8940326.1"/>
    </source>
</evidence>
<dbReference type="EMBL" id="QXGA01000352">
    <property type="protein sequence ID" value="KAE9147379.1"/>
    <property type="molecule type" value="Genomic_DNA"/>
</dbReference>
<evidence type="ECO:0000313" key="8">
    <source>
        <dbReference type="Proteomes" id="UP000429523"/>
    </source>
</evidence>
<dbReference type="EMBL" id="QXGF01000432">
    <property type="protein sequence ID" value="KAE8940326.1"/>
    <property type="molecule type" value="Genomic_DNA"/>
</dbReference>
<dbReference type="EMBL" id="QXGB01003027">
    <property type="protein sequence ID" value="KAE9173285.1"/>
    <property type="molecule type" value="Genomic_DNA"/>
</dbReference>
<dbReference type="Proteomes" id="UP000441208">
    <property type="component" value="Unassembled WGS sequence"/>
</dbReference>
<dbReference type="PANTHER" id="PTHR40866:SF1">
    <property type="entry name" value="BED-TYPE DOMAIN-CONTAINING PROTEIN"/>
    <property type="match status" value="1"/>
</dbReference>
<accession>A0A6A3SMM8</accession>
<reference evidence="8 9" key="1">
    <citation type="submission" date="2018-08" db="EMBL/GenBank/DDBJ databases">
        <title>Genomic investigation of the strawberry pathogen Phytophthora fragariae indicates pathogenicity is determined by transcriptional variation in three key races.</title>
        <authorList>
            <person name="Adams T.M."/>
            <person name="Armitage A.D."/>
            <person name="Sobczyk M.K."/>
            <person name="Bates H.J."/>
            <person name="Dunwell J.M."/>
            <person name="Nellist C.F."/>
            <person name="Harrison R.J."/>
        </authorList>
    </citation>
    <scope>NUCLEOTIDE SEQUENCE [LARGE SCALE GENOMIC DNA]</scope>
    <source>
        <strain evidence="7 10">A4</strain>
        <strain evidence="6 11">BC-1</strain>
        <strain evidence="5 9">NOV-27</strain>
        <strain evidence="4 12">NOV-5</strain>
        <strain evidence="3 13">NOV-71</strain>
        <strain evidence="1 8">NOV-9</strain>
        <strain evidence="2 14">SCRP245</strain>
    </source>
</reference>
<keyword evidence="9" id="KW-1185">Reference proteome</keyword>
<evidence type="ECO:0000313" key="9">
    <source>
        <dbReference type="Proteomes" id="UP000433483"/>
    </source>
</evidence>
<sequence>MPPTPKQLTEAIYAKLPNGCYKCRLCSKTRKLSSSGGYTNAVDHLRRDHESTFLSEYEIRAGRPRTLDSFITTTVDATSMTTYQWLDWLVMDHLPLDSCEKPRTRKYTKLDPICAKTLKLRAGAVEAAVQARIRTHFLGKPIGLMYDAWTEGKTHYVAVIGVTPSDDDASKPDKVLLCFIPFEDETDMGADAFIELFDYVLDLYEIDVSQ</sequence>
<dbReference type="OrthoDB" id="134665at2759"/>
<dbReference type="Proteomes" id="UP000440732">
    <property type="component" value="Unassembled WGS sequence"/>
</dbReference>
<protein>
    <recommendedName>
        <fullName evidence="15">BED-type domain-containing protein</fullName>
    </recommendedName>
</protein>
<dbReference type="EMBL" id="QXGE01003032">
    <property type="protein sequence ID" value="KAE9277534.1"/>
    <property type="molecule type" value="Genomic_DNA"/>
</dbReference>
<evidence type="ECO:0000313" key="11">
    <source>
        <dbReference type="Proteomes" id="UP000440367"/>
    </source>
</evidence>
<organism evidence="3 13">
    <name type="scientific">Phytophthora fragariae</name>
    <dbReference type="NCBI Taxonomy" id="53985"/>
    <lineage>
        <taxon>Eukaryota</taxon>
        <taxon>Sar</taxon>
        <taxon>Stramenopiles</taxon>
        <taxon>Oomycota</taxon>
        <taxon>Peronosporomycetes</taxon>
        <taxon>Peronosporales</taxon>
        <taxon>Peronosporaceae</taxon>
        <taxon>Phytophthora</taxon>
    </lineage>
</organism>
<dbReference type="EMBL" id="QXFZ01000401">
    <property type="protein sequence ID" value="KAE9117916.1"/>
    <property type="molecule type" value="Genomic_DNA"/>
</dbReference>
<evidence type="ECO:0000313" key="12">
    <source>
        <dbReference type="Proteomes" id="UP000440732"/>
    </source>
</evidence>
<proteinExistence type="predicted"/>
<dbReference type="Proteomes" id="UP000460718">
    <property type="component" value="Unassembled WGS sequence"/>
</dbReference>
<dbReference type="Proteomes" id="UP000437068">
    <property type="component" value="Unassembled WGS sequence"/>
</dbReference>
<evidence type="ECO:0000313" key="14">
    <source>
        <dbReference type="Proteomes" id="UP000460718"/>
    </source>
</evidence>
<evidence type="ECO:0000313" key="7">
    <source>
        <dbReference type="EMBL" id="KAE9277534.1"/>
    </source>
</evidence>
<evidence type="ECO:0000313" key="13">
    <source>
        <dbReference type="Proteomes" id="UP000441208"/>
    </source>
</evidence>
<evidence type="ECO:0000313" key="6">
    <source>
        <dbReference type="EMBL" id="KAE9239765.1"/>
    </source>
</evidence>
<dbReference type="PANTHER" id="PTHR40866">
    <property type="entry name" value="BED-TYPE DOMAIN-CONTAINING PROTEIN"/>
    <property type="match status" value="1"/>
</dbReference>
<comment type="caution">
    <text evidence="3">The sequence shown here is derived from an EMBL/GenBank/DDBJ whole genome shotgun (WGS) entry which is preliminary data.</text>
</comment>
<dbReference type="AlphaFoldDB" id="A0A6A3SMM8"/>
<gene>
    <name evidence="7" type="ORF">PF001_g25607</name>
    <name evidence="6" type="ORF">PF002_g10101</name>
    <name evidence="5" type="ORF">PF005_g26332</name>
    <name evidence="4" type="ORF">PF006_g7934</name>
    <name evidence="3" type="ORF">PF007_g9109</name>
    <name evidence="1" type="ORF">PF009_g9868</name>
    <name evidence="2" type="ORF">PF011_g25958</name>
</gene>
<dbReference type="Proteomes" id="UP000433483">
    <property type="component" value="Unassembled WGS sequence"/>
</dbReference>
<evidence type="ECO:0008006" key="15">
    <source>
        <dbReference type="Google" id="ProtNLM"/>
    </source>
</evidence>
<evidence type="ECO:0000313" key="10">
    <source>
        <dbReference type="Proteomes" id="UP000437068"/>
    </source>
</evidence>
<dbReference type="Proteomes" id="UP000429523">
    <property type="component" value="Unassembled WGS sequence"/>
</dbReference>
<evidence type="ECO:0000313" key="4">
    <source>
        <dbReference type="EMBL" id="KAE9147379.1"/>
    </source>
</evidence>
<evidence type="ECO:0000313" key="2">
    <source>
        <dbReference type="EMBL" id="KAE8971639.1"/>
    </source>
</evidence>
<evidence type="ECO:0000313" key="5">
    <source>
        <dbReference type="EMBL" id="KAE9173285.1"/>
    </source>
</evidence>
<name>A0A6A3SMM8_9STRA</name>